<feature type="region of interest" description="Disordered" evidence="2">
    <location>
        <begin position="1"/>
        <end position="32"/>
    </location>
</feature>
<dbReference type="Proteomes" id="UP000821866">
    <property type="component" value="Unassembled WGS sequence"/>
</dbReference>
<feature type="compositionally biased region" description="Polar residues" evidence="2">
    <location>
        <begin position="94"/>
        <end position="112"/>
    </location>
</feature>
<gene>
    <name evidence="3" type="ORF">HPB51_028513</name>
</gene>
<proteinExistence type="predicted"/>
<sequence>MEQQKHTRSPGRQIHVQPLHETRSNAGFNRTSRIKLRAEHSQQISQIKAEWEAAQAEAKIDRQNLHTLLSTERNLREKLEEEIGTLQTQIKKLEQTNSTQDAQENGDQATSTPRHDSGTPEPKHPSDKQFRSQWKEDIPSQGTSRISEDIEHTVELAEEGNPGTQVGKKGRPLKTENTSQKQQQLSADHKQKHPYPQMQSNDHPPQSKRTVVLGDSNAHRLKKHLRKAIHDQRLRITTKSGANLEETLHRAEGEIQKANATNTELQLIIHVGTTDLLNKADIKKTTDHLKQQLTYWSQKTPKHHYIVSAIPEPKARGQQFATACQTWNTAVQTACTALGPSVRFMSAAAQLTADHLDDIHYSEQAADQVGSQLADLQHLLDICSRVAHEDCLTFNTDKTQWMGINIDDKDITFTIQGNTIKKTATYRYLGITISDQKNYLDKHQELLLKQSNRLKGRVWHLSRHSYNPYRVGRTLWKTLAVPAITYAGDTLAYSTQTVRCLDRHQNELGRWLLGGSFATANAAVTGELAWSTFEAREARSKIQYAGRLKFLPETNYSQRIYLHLRYRGIKTQWMKRLASLENKFGHNTKLEEAKSEREWRIITKNTITEASTEMWRTSAAKKRSLQLYLEYKQAPDREPFYRGDRESALLFQARTGSLPTRKRHWELFDTDPSCRLCGATEETIQHILMDCPRLGARDLPKINLAEYLGLPDDPVDTRVEHTESAKRRLKLWDRLCWQVDKHPDSVQRNEGPTENI</sequence>
<evidence type="ECO:0000256" key="2">
    <source>
        <dbReference type="SAM" id="MobiDB-lite"/>
    </source>
</evidence>
<name>A0A9J6CXF9_RHIMP</name>
<reference evidence="3" key="1">
    <citation type="journal article" date="2020" name="Cell">
        <title>Large-Scale Comparative Analyses of Tick Genomes Elucidate Their Genetic Diversity and Vector Capacities.</title>
        <authorList>
            <consortium name="Tick Genome and Microbiome Consortium (TIGMIC)"/>
            <person name="Jia N."/>
            <person name="Wang J."/>
            <person name="Shi W."/>
            <person name="Du L."/>
            <person name="Sun Y."/>
            <person name="Zhan W."/>
            <person name="Jiang J.F."/>
            <person name="Wang Q."/>
            <person name="Zhang B."/>
            <person name="Ji P."/>
            <person name="Bell-Sakyi L."/>
            <person name="Cui X.M."/>
            <person name="Yuan T.T."/>
            <person name="Jiang B.G."/>
            <person name="Yang W.F."/>
            <person name="Lam T.T."/>
            <person name="Chang Q.C."/>
            <person name="Ding S.J."/>
            <person name="Wang X.J."/>
            <person name="Zhu J.G."/>
            <person name="Ruan X.D."/>
            <person name="Zhao L."/>
            <person name="Wei J.T."/>
            <person name="Ye R.Z."/>
            <person name="Que T.C."/>
            <person name="Du C.H."/>
            <person name="Zhou Y.H."/>
            <person name="Cheng J.X."/>
            <person name="Dai P.F."/>
            <person name="Guo W.B."/>
            <person name="Han X.H."/>
            <person name="Huang E.J."/>
            <person name="Li L.F."/>
            <person name="Wei W."/>
            <person name="Gao Y.C."/>
            <person name="Liu J.Z."/>
            <person name="Shao H.Z."/>
            <person name="Wang X."/>
            <person name="Wang C.C."/>
            <person name="Yang T.C."/>
            <person name="Huo Q.B."/>
            <person name="Li W."/>
            <person name="Chen H.Y."/>
            <person name="Chen S.E."/>
            <person name="Zhou L.G."/>
            <person name="Ni X.B."/>
            <person name="Tian J.H."/>
            <person name="Sheng Y."/>
            <person name="Liu T."/>
            <person name="Pan Y.S."/>
            <person name="Xia L.Y."/>
            <person name="Li J."/>
            <person name="Zhao F."/>
            <person name="Cao W.C."/>
        </authorList>
    </citation>
    <scope>NUCLEOTIDE SEQUENCE</scope>
    <source>
        <strain evidence="3">Rmic-2018</strain>
    </source>
</reference>
<dbReference type="AlphaFoldDB" id="A0A9J6CXF9"/>
<organism evidence="3 4">
    <name type="scientific">Rhipicephalus microplus</name>
    <name type="common">Cattle tick</name>
    <name type="synonym">Boophilus microplus</name>
    <dbReference type="NCBI Taxonomy" id="6941"/>
    <lineage>
        <taxon>Eukaryota</taxon>
        <taxon>Metazoa</taxon>
        <taxon>Ecdysozoa</taxon>
        <taxon>Arthropoda</taxon>
        <taxon>Chelicerata</taxon>
        <taxon>Arachnida</taxon>
        <taxon>Acari</taxon>
        <taxon>Parasitiformes</taxon>
        <taxon>Ixodida</taxon>
        <taxon>Ixodoidea</taxon>
        <taxon>Ixodidae</taxon>
        <taxon>Rhipicephalinae</taxon>
        <taxon>Rhipicephalus</taxon>
        <taxon>Boophilus</taxon>
    </lineage>
</organism>
<dbReference type="SUPFAM" id="SSF52266">
    <property type="entry name" value="SGNH hydrolase"/>
    <property type="match status" value="1"/>
</dbReference>
<reference evidence="3" key="2">
    <citation type="submission" date="2021-09" db="EMBL/GenBank/DDBJ databases">
        <authorList>
            <person name="Jia N."/>
            <person name="Wang J."/>
            <person name="Shi W."/>
            <person name="Du L."/>
            <person name="Sun Y."/>
            <person name="Zhan W."/>
            <person name="Jiang J."/>
            <person name="Wang Q."/>
            <person name="Zhang B."/>
            <person name="Ji P."/>
            <person name="Sakyi L.B."/>
            <person name="Cui X."/>
            <person name="Yuan T."/>
            <person name="Jiang B."/>
            <person name="Yang W."/>
            <person name="Lam T.T.-Y."/>
            <person name="Chang Q."/>
            <person name="Ding S."/>
            <person name="Wang X."/>
            <person name="Zhu J."/>
            <person name="Ruan X."/>
            <person name="Zhao L."/>
            <person name="Wei J."/>
            <person name="Que T."/>
            <person name="Du C."/>
            <person name="Cheng J."/>
            <person name="Dai P."/>
            <person name="Han X."/>
            <person name="Huang E."/>
            <person name="Gao Y."/>
            <person name="Liu J."/>
            <person name="Shao H."/>
            <person name="Ye R."/>
            <person name="Li L."/>
            <person name="Wei W."/>
            <person name="Wang X."/>
            <person name="Wang C."/>
            <person name="Huo Q."/>
            <person name="Li W."/>
            <person name="Guo W."/>
            <person name="Chen H."/>
            <person name="Chen S."/>
            <person name="Zhou L."/>
            <person name="Zhou L."/>
            <person name="Ni X."/>
            <person name="Tian J."/>
            <person name="Zhou Y."/>
            <person name="Sheng Y."/>
            <person name="Liu T."/>
            <person name="Pan Y."/>
            <person name="Xia L."/>
            <person name="Li J."/>
            <person name="Zhao F."/>
            <person name="Cao W."/>
        </authorList>
    </citation>
    <scope>NUCLEOTIDE SEQUENCE</scope>
    <source>
        <strain evidence="3">Rmic-2018</strain>
        <tissue evidence="3">Larvae</tissue>
    </source>
</reference>
<feature type="compositionally biased region" description="Basic and acidic residues" evidence="2">
    <location>
        <begin position="146"/>
        <end position="155"/>
    </location>
</feature>
<feature type="compositionally biased region" description="Polar residues" evidence="2">
    <location>
        <begin position="197"/>
        <end position="209"/>
    </location>
</feature>
<feature type="region of interest" description="Disordered" evidence="2">
    <location>
        <begin position="94"/>
        <end position="210"/>
    </location>
</feature>
<feature type="compositionally biased region" description="Basic and acidic residues" evidence="2">
    <location>
        <begin position="113"/>
        <end position="138"/>
    </location>
</feature>
<evidence type="ECO:0000313" key="3">
    <source>
        <dbReference type="EMBL" id="KAH7948565.1"/>
    </source>
</evidence>
<dbReference type="InterPro" id="IPR036514">
    <property type="entry name" value="SGNH_hydro_sf"/>
</dbReference>
<accession>A0A9J6CXF9</accession>
<dbReference type="VEuPathDB" id="VectorBase:LOC119160766"/>
<keyword evidence="4" id="KW-1185">Reference proteome</keyword>
<keyword evidence="1" id="KW-0175">Coiled coil</keyword>
<evidence type="ECO:0000256" key="1">
    <source>
        <dbReference type="SAM" id="Coils"/>
    </source>
</evidence>
<feature type="coiled-coil region" evidence="1">
    <location>
        <begin position="241"/>
        <end position="268"/>
    </location>
</feature>
<protein>
    <recommendedName>
        <fullName evidence="5">Tick transposon</fullName>
    </recommendedName>
</protein>
<feature type="compositionally biased region" description="Polar residues" evidence="2">
    <location>
        <begin position="175"/>
        <end position="186"/>
    </location>
</feature>
<evidence type="ECO:0008006" key="5">
    <source>
        <dbReference type="Google" id="ProtNLM"/>
    </source>
</evidence>
<comment type="caution">
    <text evidence="3">The sequence shown here is derived from an EMBL/GenBank/DDBJ whole genome shotgun (WGS) entry which is preliminary data.</text>
</comment>
<dbReference type="Gene3D" id="3.40.50.1110">
    <property type="entry name" value="SGNH hydrolase"/>
    <property type="match status" value="1"/>
</dbReference>
<evidence type="ECO:0000313" key="4">
    <source>
        <dbReference type="Proteomes" id="UP000821866"/>
    </source>
</evidence>
<dbReference type="EMBL" id="JABSTU010005270">
    <property type="protein sequence ID" value="KAH7948565.1"/>
    <property type="molecule type" value="Genomic_DNA"/>
</dbReference>